<keyword evidence="8 14" id="KW-0406">Ion transport</keyword>
<feature type="binding site" evidence="14">
    <location>
        <position position="74"/>
    </location>
    <ligand>
        <name>Na(+)</name>
        <dbReference type="ChEBI" id="CHEBI:29101"/>
        <note>structural</note>
    </ligand>
</feature>
<proteinExistence type="inferred from homology"/>
<keyword evidence="4 14" id="KW-0812">Transmembrane</keyword>
<keyword evidence="10 14" id="KW-0407">Ion channel</keyword>
<keyword evidence="3 14" id="KW-1003">Cell membrane</keyword>
<dbReference type="Proteomes" id="UP000239237">
    <property type="component" value="Unassembled WGS sequence"/>
</dbReference>
<comment type="catalytic activity">
    <reaction evidence="12">
        <text>fluoride(in) = fluoride(out)</text>
        <dbReference type="Rhea" id="RHEA:76159"/>
        <dbReference type="ChEBI" id="CHEBI:17051"/>
    </reaction>
    <physiologicalReaction direction="left-to-right" evidence="12">
        <dbReference type="Rhea" id="RHEA:76160"/>
    </physiologicalReaction>
</comment>
<reference evidence="16 17" key="2">
    <citation type="submission" date="2018-02" db="EMBL/GenBank/DDBJ databases">
        <authorList>
            <person name="Cohen D.B."/>
            <person name="Kent A.D."/>
        </authorList>
    </citation>
    <scope>NUCLEOTIDE SEQUENCE [LARGE SCALE GENOMIC DNA]</scope>
    <source>
        <strain evidence="16 17">CECT 9216</strain>
    </source>
</reference>
<evidence type="ECO:0000256" key="11">
    <source>
        <dbReference type="ARBA" id="ARBA00035120"/>
    </source>
</evidence>
<dbReference type="PANTHER" id="PTHR28259:SF16">
    <property type="entry name" value="FLUORIDE-SPECIFIC ION CHANNEL FLUC 2"/>
    <property type="match status" value="1"/>
</dbReference>
<evidence type="ECO:0000313" key="17">
    <source>
        <dbReference type="Proteomes" id="UP000237923"/>
    </source>
</evidence>
<feature type="binding site" evidence="14">
    <location>
        <position position="71"/>
    </location>
    <ligand>
        <name>Na(+)</name>
        <dbReference type="ChEBI" id="CHEBI:29101"/>
        <note>structural</note>
    </ligand>
</feature>
<accession>A0A2N9KHI1</accession>
<evidence type="ECO:0000256" key="6">
    <source>
        <dbReference type="ARBA" id="ARBA00022989"/>
    </source>
</evidence>
<dbReference type="RefSeq" id="WP_013102144.1">
    <property type="nucleotide sequence ID" value="NZ_JASDEO010000021.1"/>
</dbReference>
<dbReference type="Proteomes" id="UP000237923">
    <property type="component" value="Unassembled WGS sequence"/>
</dbReference>
<dbReference type="EMBL" id="OKQR01000009">
    <property type="protein sequence ID" value="SPD95180.1"/>
    <property type="molecule type" value="Genomic_DNA"/>
</dbReference>
<feature type="transmembrane region" description="Helical" evidence="14">
    <location>
        <begin position="60"/>
        <end position="81"/>
    </location>
</feature>
<dbReference type="EMBL" id="OKQU01000008">
    <property type="protein sequence ID" value="SPE09909.1"/>
    <property type="molecule type" value="Genomic_DNA"/>
</dbReference>
<comment type="activity regulation">
    <text evidence="14">Na(+) is not transported, but it plays an essential structural role and its presence is essential for fluoride channel function.</text>
</comment>
<reference evidence="15 18" key="1">
    <citation type="submission" date="2018-02" db="EMBL/GenBank/DDBJ databases">
        <authorList>
            <person name="Rodrigo-Torres L."/>
            <person name="Arahal R. D."/>
            <person name="Lucena T."/>
        </authorList>
    </citation>
    <scope>NUCLEOTIDE SEQUENCE [LARGE SCALE GENOMIC DNA]</scope>
    <source>
        <strain evidence="15 18">CECT 8486</strain>
    </source>
</reference>
<evidence type="ECO:0000256" key="3">
    <source>
        <dbReference type="ARBA" id="ARBA00022475"/>
    </source>
</evidence>
<comment type="subcellular location">
    <subcellularLocation>
        <location evidence="1 14">Cell membrane</location>
        <topology evidence="1 14">Multi-pass membrane protein</topology>
    </subcellularLocation>
</comment>
<evidence type="ECO:0000313" key="18">
    <source>
        <dbReference type="Proteomes" id="UP000239237"/>
    </source>
</evidence>
<gene>
    <name evidence="14 16" type="primary">crcB</name>
    <name evidence="14" type="synonym">fluC</name>
    <name evidence="15" type="ORF">LES8486_02116</name>
    <name evidence="16" type="ORF">LES9216_02109</name>
</gene>
<keyword evidence="9 14" id="KW-0472">Membrane</keyword>
<keyword evidence="6 14" id="KW-1133">Transmembrane helix</keyword>
<evidence type="ECO:0000313" key="16">
    <source>
        <dbReference type="EMBL" id="SPE09909.1"/>
    </source>
</evidence>
<evidence type="ECO:0000256" key="10">
    <source>
        <dbReference type="ARBA" id="ARBA00023303"/>
    </source>
</evidence>
<comment type="function">
    <text evidence="13 14">Fluoride-specific ion channel. Important for reducing fluoride concentration in the cell, thus reducing its toxicity.</text>
</comment>
<evidence type="ECO:0000256" key="4">
    <source>
        <dbReference type="ARBA" id="ARBA00022692"/>
    </source>
</evidence>
<keyword evidence="7 14" id="KW-0915">Sodium</keyword>
<organism evidence="16 17">
    <name type="scientific">Leuconostoc suionicum</name>
    <dbReference type="NCBI Taxonomy" id="1511761"/>
    <lineage>
        <taxon>Bacteria</taxon>
        <taxon>Bacillati</taxon>
        <taxon>Bacillota</taxon>
        <taxon>Bacilli</taxon>
        <taxon>Lactobacillales</taxon>
        <taxon>Lactobacillaceae</taxon>
        <taxon>Leuconostoc</taxon>
    </lineage>
</organism>
<evidence type="ECO:0000256" key="8">
    <source>
        <dbReference type="ARBA" id="ARBA00023065"/>
    </source>
</evidence>
<dbReference type="HAMAP" id="MF_00454">
    <property type="entry name" value="FluC"/>
    <property type="match status" value="1"/>
</dbReference>
<dbReference type="GO" id="GO:0140114">
    <property type="term" value="P:cellular detoxification of fluoride"/>
    <property type="evidence" value="ECO:0007669"/>
    <property type="project" value="UniProtKB-UniRule"/>
</dbReference>
<evidence type="ECO:0000256" key="2">
    <source>
        <dbReference type="ARBA" id="ARBA00022448"/>
    </source>
</evidence>
<feature type="transmembrane region" description="Helical" evidence="14">
    <location>
        <begin position="93"/>
        <end position="113"/>
    </location>
</feature>
<protein>
    <recommendedName>
        <fullName evidence="14">Fluoride-specific ion channel FluC</fullName>
    </recommendedName>
</protein>
<name>A0A2N9KHI1_9LACO</name>
<feature type="transmembrane region" description="Helical" evidence="14">
    <location>
        <begin position="6"/>
        <end position="24"/>
    </location>
</feature>
<evidence type="ECO:0000256" key="1">
    <source>
        <dbReference type="ARBA" id="ARBA00004651"/>
    </source>
</evidence>
<keyword evidence="5 14" id="KW-0479">Metal-binding</keyword>
<evidence type="ECO:0000256" key="5">
    <source>
        <dbReference type="ARBA" id="ARBA00022723"/>
    </source>
</evidence>
<evidence type="ECO:0000313" key="15">
    <source>
        <dbReference type="EMBL" id="SPD95180.1"/>
    </source>
</evidence>
<dbReference type="PANTHER" id="PTHR28259">
    <property type="entry name" value="FLUORIDE EXPORT PROTEIN 1-RELATED"/>
    <property type="match status" value="1"/>
</dbReference>
<evidence type="ECO:0000256" key="13">
    <source>
        <dbReference type="ARBA" id="ARBA00049940"/>
    </source>
</evidence>
<dbReference type="GeneID" id="24960277"/>
<comment type="similarity">
    <text evidence="11 14">Belongs to the fluoride channel Fluc/FEX (TC 1.A.43) family.</text>
</comment>
<sequence length="115" mass="12992">MNFFNFYLYFCLAAGLGAVIRYLVISFMPRITNFFTGVFYVNIIGAFLMGVLSVNMNSNVWHIIIGTGFIGGLTTFSTMMTQGEQFNSFKRSMVYFALTLVLGIFLFIVAIHIHV</sequence>
<keyword evidence="2 14" id="KW-0813">Transport</keyword>
<evidence type="ECO:0000256" key="9">
    <source>
        <dbReference type="ARBA" id="ARBA00023136"/>
    </source>
</evidence>
<dbReference type="Pfam" id="PF02537">
    <property type="entry name" value="CRCB"/>
    <property type="match status" value="1"/>
</dbReference>
<evidence type="ECO:0000256" key="7">
    <source>
        <dbReference type="ARBA" id="ARBA00023053"/>
    </source>
</evidence>
<dbReference type="GO" id="GO:0062054">
    <property type="term" value="F:fluoride channel activity"/>
    <property type="evidence" value="ECO:0007669"/>
    <property type="project" value="UniProtKB-UniRule"/>
</dbReference>
<dbReference type="GO" id="GO:0005886">
    <property type="term" value="C:plasma membrane"/>
    <property type="evidence" value="ECO:0007669"/>
    <property type="project" value="UniProtKB-SubCell"/>
</dbReference>
<keyword evidence="18" id="KW-1185">Reference proteome</keyword>
<dbReference type="InterPro" id="IPR003691">
    <property type="entry name" value="FluC"/>
</dbReference>
<evidence type="ECO:0000256" key="12">
    <source>
        <dbReference type="ARBA" id="ARBA00035585"/>
    </source>
</evidence>
<dbReference type="GO" id="GO:0046872">
    <property type="term" value="F:metal ion binding"/>
    <property type="evidence" value="ECO:0007669"/>
    <property type="project" value="UniProtKB-KW"/>
</dbReference>
<evidence type="ECO:0000256" key="14">
    <source>
        <dbReference type="HAMAP-Rule" id="MF_00454"/>
    </source>
</evidence>
<feature type="transmembrane region" description="Helical" evidence="14">
    <location>
        <begin position="31"/>
        <end position="54"/>
    </location>
</feature>
<dbReference type="AlphaFoldDB" id="A0A2N9KHI1"/>